<dbReference type="PANTHER" id="PTHR30026:SF20">
    <property type="entry name" value="OUTER MEMBRANE PROTEIN TOLC"/>
    <property type="match status" value="1"/>
</dbReference>
<keyword evidence="3" id="KW-0812">Transmembrane</keyword>
<keyword evidence="6" id="KW-0175">Coiled coil</keyword>
<evidence type="ECO:0000256" key="2">
    <source>
        <dbReference type="ARBA" id="ARBA00022452"/>
    </source>
</evidence>
<gene>
    <name evidence="8" type="ORF">ACFSW5_16615</name>
</gene>
<evidence type="ECO:0000256" key="6">
    <source>
        <dbReference type="SAM" id="Coils"/>
    </source>
</evidence>
<keyword evidence="7" id="KW-0732">Signal</keyword>
<keyword evidence="5" id="KW-0998">Cell outer membrane</keyword>
<evidence type="ECO:0000313" key="9">
    <source>
        <dbReference type="Proteomes" id="UP001597493"/>
    </source>
</evidence>
<feature type="coiled-coil region" evidence="6">
    <location>
        <begin position="69"/>
        <end position="96"/>
    </location>
</feature>
<evidence type="ECO:0000256" key="4">
    <source>
        <dbReference type="ARBA" id="ARBA00023136"/>
    </source>
</evidence>
<evidence type="ECO:0000256" key="7">
    <source>
        <dbReference type="SAM" id="SignalP"/>
    </source>
</evidence>
<evidence type="ECO:0000256" key="5">
    <source>
        <dbReference type="ARBA" id="ARBA00023237"/>
    </source>
</evidence>
<dbReference type="RefSeq" id="WP_379275369.1">
    <property type="nucleotide sequence ID" value="NZ_JBHUGT010000033.1"/>
</dbReference>
<dbReference type="InterPro" id="IPR051906">
    <property type="entry name" value="TolC-like"/>
</dbReference>
<name>A0ABW5QZP4_9BACL</name>
<dbReference type="Proteomes" id="UP001597493">
    <property type="component" value="Unassembled WGS sequence"/>
</dbReference>
<feature type="signal peptide" evidence="7">
    <location>
        <begin position="1"/>
        <end position="23"/>
    </location>
</feature>
<proteinExistence type="predicted"/>
<reference evidence="9" key="1">
    <citation type="journal article" date="2019" name="Int. J. Syst. Evol. Microbiol.">
        <title>The Global Catalogue of Microorganisms (GCM) 10K type strain sequencing project: providing services to taxonomists for standard genome sequencing and annotation.</title>
        <authorList>
            <consortium name="The Broad Institute Genomics Platform"/>
            <consortium name="The Broad Institute Genome Sequencing Center for Infectious Disease"/>
            <person name="Wu L."/>
            <person name="Ma J."/>
        </authorList>
    </citation>
    <scope>NUCLEOTIDE SEQUENCE [LARGE SCALE GENOMIC DNA]</scope>
    <source>
        <strain evidence="9">TISTR 1827</strain>
    </source>
</reference>
<feature type="chain" id="PRO_5046283020" evidence="7">
    <location>
        <begin position="24"/>
        <end position="440"/>
    </location>
</feature>
<feature type="coiled-coil region" evidence="6">
    <location>
        <begin position="339"/>
        <end position="391"/>
    </location>
</feature>
<evidence type="ECO:0000313" key="8">
    <source>
        <dbReference type="EMBL" id="MFD2661879.1"/>
    </source>
</evidence>
<keyword evidence="4" id="KW-0472">Membrane</keyword>
<dbReference type="Gene3D" id="1.20.1600.10">
    <property type="entry name" value="Outer membrane efflux proteins (OEP)"/>
    <property type="match status" value="1"/>
</dbReference>
<evidence type="ECO:0000256" key="3">
    <source>
        <dbReference type="ARBA" id="ARBA00022692"/>
    </source>
</evidence>
<comment type="caution">
    <text evidence="8">The sequence shown here is derived from an EMBL/GenBank/DDBJ whole genome shotgun (WGS) entry which is preliminary data.</text>
</comment>
<comment type="subcellular location">
    <subcellularLocation>
        <location evidence="1">Cell outer membrane</location>
    </subcellularLocation>
</comment>
<dbReference type="SUPFAM" id="SSF56954">
    <property type="entry name" value="Outer membrane efflux proteins (OEP)"/>
    <property type="match status" value="1"/>
</dbReference>
<evidence type="ECO:0000256" key="1">
    <source>
        <dbReference type="ARBA" id="ARBA00004442"/>
    </source>
</evidence>
<sequence length="440" mass="48498">MRKTIVYGTIAAMAIACAQPAFASSSAEDTAAADAALDSSFADEGELERVDSLDLETALSRAINDSDNLALLELKYEALGQKQKDLEKTADDLEEAEPPNYALPGSAGSILSDPDYQIPEDATPDQLLWLGPVVENNAITNGLMQGMIGMIEGMNGLIASQRNQAEVAAKQMENNRANTELDQAEAKEGIALQMTGQYIQLLGERKQIELLEDYIEVLEGDVAKAEALQQAGMASADDIEQLQRQIAAQKDSLKTVSNNYQLGLVQLSFDLGIAYNPDVSLEPVEFTVPAAADRTDTETILAGSFELKRLYNNINQAEWEKDHTDTSTSYGDSYLQTSVELAEKQADQAKTDLRKAIESLYTEADNAYSSYAAAARVLEEQRRDYEKMKLRYEYGLISAHDLNDFAFQVQQYETKAEIARLQAFMLSRQIEAMERGFIQS</sequence>
<keyword evidence="9" id="KW-1185">Reference proteome</keyword>
<protein>
    <submittedName>
        <fullName evidence="8">TolC family protein</fullName>
    </submittedName>
</protein>
<feature type="coiled-coil region" evidence="6">
    <location>
        <begin position="162"/>
        <end position="259"/>
    </location>
</feature>
<dbReference type="EMBL" id="JBHUMY010000019">
    <property type="protein sequence ID" value="MFD2661879.1"/>
    <property type="molecule type" value="Genomic_DNA"/>
</dbReference>
<dbReference type="PROSITE" id="PS51257">
    <property type="entry name" value="PROKAR_LIPOPROTEIN"/>
    <property type="match status" value="1"/>
</dbReference>
<organism evidence="8 9">
    <name type="scientific">Paenibacillus thailandensis</name>
    <dbReference type="NCBI Taxonomy" id="393250"/>
    <lineage>
        <taxon>Bacteria</taxon>
        <taxon>Bacillati</taxon>
        <taxon>Bacillota</taxon>
        <taxon>Bacilli</taxon>
        <taxon>Bacillales</taxon>
        <taxon>Paenibacillaceae</taxon>
        <taxon>Paenibacillus</taxon>
    </lineage>
</organism>
<dbReference type="PANTHER" id="PTHR30026">
    <property type="entry name" value="OUTER MEMBRANE PROTEIN TOLC"/>
    <property type="match status" value="1"/>
</dbReference>
<keyword evidence="2" id="KW-1134">Transmembrane beta strand</keyword>
<accession>A0ABW5QZP4</accession>